<dbReference type="PROSITE" id="PS51123">
    <property type="entry name" value="OMPA_2"/>
    <property type="match status" value="1"/>
</dbReference>
<dbReference type="SUPFAM" id="SSF103088">
    <property type="entry name" value="OmpA-like"/>
    <property type="match status" value="1"/>
</dbReference>
<dbReference type="PANTHER" id="PTHR30329:SF21">
    <property type="entry name" value="LIPOPROTEIN YIAD-RELATED"/>
    <property type="match status" value="1"/>
</dbReference>
<evidence type="ECO:0000313" key="7">
    <source>
        <dbReference type="EMBL" id="MBR7889682.1"/>
    </source>
</evidence>
<accession>A0ABS5HDU9</accession>
<dbReference type="RefSeq" id="WP_211537082.1">
    <property type="nucleotide sequence ID" value="NZ_JAGSSV010000017.1"/>
</dbReference>
<dbReference type="EMBL" id="JAGSSV010000017">
    <property type="protein sequence ID" value="MBR7889682.1"/>
    <property type="molecule type" value="Genomic_DNA"/>
</dbReference>
<gene>
    <name evidence="7" type="ORF">J9B83_12090</name>
</gene>
<evidence type="ECO:0000256" key="5">
    <source>
        <dbReference type="SAM" id="SignalP"/>
    </source>
</evidence>
<dbReference type="PROSITE" id="PS51257">
    <property type="entry name" value="PROKAR_LIPOPROTEIN"/>
    <property type="match status" value="1"/>
</dbReference>
<sequence length="209" mass="22823">MFRFFLNKVFFKTSIVLASAVFVVGCASTTFDTSNVALSCDDNFTRCAQVVEPPLTASDSPSNVVDSAEQASIDQSANVVTTEEIAASTLPDATPVIAPIEFGFDNVHATVSDIQQVVTFLLANPEITLTLHGYTDPIGSESYNRALSYNRAEYVRQRLLLSGVPAEQLTIQAHGEQDLIVAEVDQDDLSREALIRLYAPNRRVELSFD</sequence>
<feature type="chain" id="PRO_5046427515" evidence="5">
    <location>
        <begin position="19"/>
        <end position="209"/>
    </location>
</feature>
<evidence type="ECO:0000256" key="4">
    <source>
        <dbReference type="PROSITE-ProRule" id="PRU00473"/>
    </source>
</evidence>
<dbReference type="PANTHER" id="PTHR30329">
    <property type="entry name" value="STATOR ELEMENT OF FLAGELLAR MOTOR COMPLEX"/>
    <property type="match status" value="1"/>
</dbReference>
<dbReference type="Gene3D" id="3.30.1330.60">
    <property type="entry name" value="OmpA-like domain"/>
    <property type="match status" value="1"/>
</dbReference>
<proteinExistence type="predicted"/>
<dbReference type="Proteomes" id="UP000679722">
    <property type="component" value="Unassembled WGS sequence"/>
</dbReference>
<evidence type="ECO:0000259" key="6">
    <source>
        <dbReference type="PROSITE" id="PS51123"/>
    </source>
</evidence>
<dbReference type="InterPro" id="IPR050330">
    <property type="entry name" value="Bact_OuterMem_StrucFunc"/>
</dbReference>
<feature type="domain" description="OmpA-like" evidence="6">
    <location>
        <begin position="89"/>
        <end position="209"/>
    </location>
</feature>
<dbReference type="InterPro" id="IPR036737">
    <property type="entry name" value="OmpA-like_sf"/>
</dbReference>
<dbReference type="Pfam" id="PF00691">
    <property type="entry name" value="OmpA"/>
    <property type="match status" value="1"/>
</dbReference>
<evidence type="ECO:0000313" key="8">
    <source>
        <dbReference type="Proteomes" id="UP000679722"/>
    </source>
</evidence>
<keyword evidence="5" id="KW-0732">Signal</keyword>
<dbReference type="InterPro" id="IPR006665">
    <property type="entry name" value="OmpA-like"/>
</dbReference>
<name>A0ABS5HDU9_9GAMM</name>
<comment type="subcellular location">
    <subcellularLocation>
        <location evidence="1">Cell outer membrane</location>
    </subcellularLocation>
</comment>
<dbReference type="CDD" id="cd07185">
    <property type="entry name" value="OmpA_C-like"/>
    <property type="match status" value="1"/>
</dbReference>
<reference evidence="7 8" key="1">
    <citation type="submission" date="2021-04" db="EMBL/GenBank/DDBJ databases">
        <authorList>
            <person name="Sun C."/>
        </authorList>
    </citation>
    <scope>NUCLEOTIDE SEQUENCE [LARGE SCALE GENOMIC DNA]</scope>
    <source>
        <strain evidence="7 8">A79</strain>
    </source>
</reference>
<reference evidence="8" key="2">
    <citation type="submission" date="2023-07" db="EMBL/GenBank/DDBJ databases">
        <title>Marinomonas vulgaris A79, complete genome.</title>
        <authorList>
            <person name="Ying J.-J."/>
        </authorList>
    </citation>
    <scope>NUCLEOTIDE SEQUENCE [LARGE SCALE GENOMIC DNA]</scope>
    <source>
        <strain evidence="8">A79</strain>
    </source>
</reference>
<dbReference type="InterPro" id="IPR006664">
    <property type="entry name" value="OMP_bac"/>
</dbReference>
<keyword evidence="3" id="KW-0998">Cell outer membrane</keyword>
<feature type="signal peptide" evidence="5">
    <location>
        <begin position="1"/>
        <end position="18"/>
    </location>
</feature>
<keyword evidence="8" id="KW-1185">Reference proteome</keyword>
<evidence type="ECO:0000256" key="2">
    <source>
        <dbReference type="ARBA" id="ARBA00023136"/>
    </source>
</evidence>
<protein>
    <submittedName>
        <fullName evidence="7">OmpA family protein</fullName>
    </submittedName>
</protein>
<keyword evidence="2 4" id="KW-0472">Membrane</keyword>
<evidence type="ECO:0000256" key="3">
    <source>
        <dbReference type="ARBA" id="ARBA00023237"/>
    </source>
</evidence>
<evidence type="ECO:0000256" key="1">
    <source>
        <dbReference type="ARBA" id="ARBA00004442"/>
    </source>
</evidence>
<comment type="caution">
    <text evidence="7">The sequence shown here is derived from an EMBL/GenBank/DDBJ whole genome shotgun (WGS) entry which is preliminary data.</text>
</comment>
<organism evidence="7 8">
    <name type="scientific">Marinomonas vulgaris</name>
    <dbReference type="NCBI Taxonomy" id="2823372"/>
    <lineage>
        <taxon>Bacteria</taxon>
        <taxon>Pseudomonadati</taxon>
        <taxon>Pseudomonadota</taxon>
        <taxon>Gammaproteobacteria</taxon>
        <taxon>Oceanospirillales</taxon>
        <taxon>Oceanospirillaceae</taxon>
        <taxon>Marinomonas</taxon>
    </lineage>
</organism>
<dbReference type="PRINTS" id="PR01021">
    <property type="entry name" value="OMPADOMAIN"/>
</dbReference>